<dbReference type="EMBL" id="JAXAVU010000013">
    <property type="protein sequence ID" value="MDX8146935.1"/>
    <property type="molecule type" value="Genomic_DNA"/>
</dbReference>
<keyword evidence="2" id="KW-1185">Reference proteome</keyword>
<reference evidence="1 2" key="1">
    <citation type="submission" date="2023-11" db="EMBL/GenBank/DDBJ databases">
        <title>Lentzea sokolovensis, sp. nov., Lentzea kristufkii, sp. nov., and Lentzea miocenensis, sp. nov., rare actinobacteria from Sokolov Coal Basin, Miocene lacustrine sediment, Czech Republic.</title>
        <authorList>
            <person name="Lara A."/>
            <person name="Kotroba L."/>
            <person name="Nouioui I."/>
            <person name="Neumann-Schaal M."/>
            <person name="Mast Y."/>
            <person name="Chronakova A."/>
        </authorList>
    </citation>
    <scope>NUCLEOTIDE SEQUENCE [LARGE SCALE GENOMIC DNA]</scope>
    <source>
        <strain evidence="1 2">BCCO 10_0061</strain>
    </source>
</reference>
<dbReference type="RefSeq" id="WP_319979009.1">
    <property type="nucleotide sequence ID" value="NZ_JAXAVU010000013.1"/>
</dbReference>
<protein>
    <submittedName>
        <fullName evidence="1">Uncharacterized protein</fullName>
    </submittedName>
</protein>
<name>A0ABU4V572_9PSEU</name>
<accession>A0ABU4V572</accession>
<dbReference type="Proteomes" id="UP001285352">
    <property type="component" value="Unassembled WGS sequence"/>
</dbReference>
<evidence type="ECO:0000313" key="2">
    <source>
        <dbReference type="Proteomes" id="UP001285352"/>
    </source>
</evidence>
<evidence type="ECO:0000313" key="1">
    <source>
        <dbReference type="EMBL" id="MDX8146935.1"/>
    </source>
</evidence>
<comment type="caution">
    <text evidence="1">The sequence shown here is derived from an EMBL/GenBank/DDBJ whole genome shotgun (WGS) entry which is preliminary data.</text>
</comment>
<organism evidence="1 2">
    <name type="scientific">Lentzea sokolovensis</name>
    <dbReference type="NCBI Taxonomy" id="3095429"/>
    <lineage>
        <taxon>Bacteria</taxon>
        <taxon>Bacillati</taxon>
        <taxon>Actinomycetota</taxon>
        <taxon>Actinomycetes</taxon>
        <taxon>Pseudonocardiales</taxon>
        <taxon>Pseudonocardiaceae</taxon>
        <taxon>Lentzea</taxon>
    </lineage>
</organism>
<sequence>MNGPEHYAAAERLLDSATAADVEAGESGQVSNLAAAQVHATLALAAATALTWSSKDLKAWQAVAGVSSKDG</sequence>
<proteinExistence type="predicted"/>
<gene>
    <name evidence="1" type="ORF">SK854_32805</name>
</gene>